<feature type="compositionally biased region" description="Polar residues" evidence="1">
    <location>
        <begin position="74"/>
        <end position="85"/>
    </location>
</feature>
<organism evidence="2 3">
    <name type="scientific">Eptatretus burgeri</name>
    <name type="common">Inshore hagfish</name>
    <dbReference type="NCBI Taxonomy" id="7764"/>
    <lineage>
        <taxon>Eukaryota</taxon>
        <taxon>Metazoa</taxon>
        <taxon>Chordata</taxon>
        <taxon>Craniata</taxon>
        <taxon>Vertebrata</taxon>
        <taxon>Cyclostomata</taxon>
        <taxon>Myxini</taxon>
        <taxon>Myxiniformes</taxon>
        <taxon>Myxinidae</taxon>
        <taxon>Eptatretinae</taxon>
        <taxon>Eptatretus</taxon>
    </lineage>
</organism>
<name>A0A8C4Q3J1_EPTBU</name>
<reference evidence="2" key="1">
    <citation type="submission" date="2025-05" db="UniProtKB">
        <authorList>
            <consortium name="Ensembl"/>
        </authorList>
    </citation>
    <scope>IDENTIFICATION</scope>
</reference>
<dbReference type="AlphaFoldDB" id="A0A8C4Q3J1"/>
<evidence type="ECO:0000313" key="2">
    <source>
        <dbReference type="Ensembl" id="ENSEBUP00000009454.1"/>
    </source>
</evidence>
<dbReference type="PANTHER" id="PTHR13400:SF4">
    <property type="entry name" value="COILED-COIL DOMAIN-CONTAINING PROTEIN 28A-LIKE PROTEIN"/>
    <property type="match status" value="1"/>
</dbReference>
<sequence length="218" mass="23037">MEEGKKKQQAGGLRASLSGKPLVSPPGLGGGLPQPPPLPTSPKHKVKSHPKTKVQSGTGAGPGSRVGTAVGNGLRTSTRNLTGTSNGIGVGVGTRMEPGGSTGTGATLHHTFLTDIAEVREMEQGLLGLLGDFHSGKLQAFGSECSFECMERVREMQERLARLHFDLDGQTEGLVEEQRRCAANQNLENLLSHLEDLSSSIQKLHTSDGQSFPQADKH</sequence>
<accession>A0A8C4Q3J1</accession>
<feature type="region of interest" description="Disordered" evidence="1">
    <location>
        <begin position="1"/>
        <end position="91"/>
    </location>
</feature>
<dbReference type="GeneTree" id="ENSGT00500000044870"/>
<dbReference type="Proteomes" id="UP000694388">
    <property type="component" value="Unplaced"/>
</dbReference>
<dbReference type="PANTHER" id="PTHR13400">
    <property type="entry name" value="CHEMOKINE C-C MOTIF RECEPTOR 1"/>
    <property type="match status" value="1"/>
</dbReference>
<protein>
    <submittedName>
        <fullName evidence="2">Coiled-coil domain containing 28B</fullName>
    </submittedName>
</protein>
<evidence type="ECO:0000256" key="1">
    <source>
        <dbReference type="SAM" id="MobiDB-lite"/>
    </source>
</evidence>
<dbReference type="Ensembl" id="ENSEBUT00000009950.1">
    <property type="protein sequence ID" value="ENSEBUP00000009426.1"/>
    <property type="gene ID" value="ENSEBUG00000006065.1"/>
</dbReference>
<feature type="compositionally biased region" description="Low complexity" evidence="1">
    <location>
        <begin position="16"/>
        <end position="26"/>
    </location>
</feature>
<feature type="compositionally biased region" description="Basic residues" evidence="1">
    <location>
        <begin position="42"/>
        <end position="52"/>
    </location>
</feature>
<dbReference type="Ensembl" id="ENSEBUT00000009938.1">
    <property type="protein sequence ID" value="ENSEBUP00000009415.1"/>
    <property type="gene ID" value="ENSEBUG00000006065.1"/>
</dbReference>
<dbReference type="Pfam" id="PF13270">
    <property type="entry name" value="CCDC28"/>
    <property type="match status" value="1"/>
</dbReference>
<keyword evidence="3" id="KW-1185">Reference proteome</keyword>
<evidence type="ECO:0000313" key="3">
    <source>
        <dbReference type="Proteomes" id="UP000694388"/>
    </source>
</evidence>
<dbReference type="InterPro" id="IPR025271">
    <property type="entry name" value="CCDC28"/>
</dbReference>
<proteinExistence type="predicted"/>
<dbReference type="Ensembl" id="ENSEBUT00000009961.1">
    <property type="protein sequence ID" value="ENSEBUP00000009437.1"/>
    <property type="gene ID" value="ENSEBUG00000006065.1"/>
</dbReference>
<dbReference type="Ensembl" id="ENSEBUT00000009978.1">
    <property type="protein sequence ID" value="ENSEBUP00000009454.1"/>
    <property type="gene ID" value="ENSEBUG00000006065.1"/>
</dbReference>